<dbReference type="AlphaFoldDB" id="A0A8S2TG79"/>
<organism evidence="1 2">
    <name type="scientific">Rotaria magnacalcarata</name>
    <dbReference type="NCBI Taxonomy" id="392030"/>
    <lineage>
        <taxon>Eukaryota</taxon>
        <taxon>Metazoa</taxon>
        <taxon>Spiralia</taxon>
        <taxon>Gnathifera</taxon>
        <taxon>Rotifera</taxon>
        <taxon>Eurotatoria</taxon>
        <taxon>Bdelloidea</taxon>
        <taxon>Philodinida</taxon>
        <taxon>Philodinidae</taxon>
        <taxon>Rotaria</taxon>
    </lineage>
</organism>
<accession>A0A8S2TG79</accession>
<dbReference type="Proteomes" id="UP000676336">
    <property type="component" value="Unassembled WGS sequence"/>
</dbReference>
<comment type="caution">
    <text evidence="1">The sequence shown here is derived from an EMBL/GenBank/DDBJ whole genome shotgun (WGS) entry which is preliminary data.</text>
</comment>
<dbReference type="GO" id="GO:0072546">
    <property type="term" value="C:EMC complex"/>
    <property type="evidence" value="ECO:0007669"/>
    <property type="project" value="TreeGrafter"/>
</dbReference>
<dbReference type="PANTHER" id="PTHR13116:SF5">
    <property type="entry name" value="ER MEMBRANE PROTEIN COMPLEX SUBUNIT 3"/>
    <property type="match status" value="1"/>
</dbReference>
<dbReference type="PANTHER" id="PTHR13116">
    <property type="entry name" value="ER MEMBRANE PROTEIN COMPLEX SUBUNIT 3"/>
    <property type="match status" value="1"/>
</dbReference>
<dbReference type="GO" id="GO:0034975">
    <property type="term" value="P:protein folding in endoplasmic reticulum"/>
    <property type="evidence" value="ECO:0007669"/>
    <property type="project" value="TreeGrafter"/>
</dbReference>
<gene>
    <name evidence="1" type="ORF">SMN809_LOCUS24348</name>
</gene>
<sequence length="76" mass="8609">IFGQRGINNLLLGENNAADQTKMMQDQMNMAAVSMPQDSSKAFKAEREGLLVVDHQWAFKNVESDVMSQRSHIRSR</sequence>
<dbReference type="InterPro" id="IPR008568">
    <property type="entry name" value="EMC3"/>
</dbReference>
<feature type="non-terminal residue" evidence="1">
    <location>
        <position position="1"/>
    </location>
</feature>
<reference evidence="1" key="1">
    <citation type="submission" date="2021-02" db="EMBL/GenBank/DDBJ databases">
        <authorList>
            <person name="Nowell W R."/>
        </authorList>
    </citation>
    <scope>NUCLEOTIDE SEQUENCE</scope>
</reference>
<evidence type="ECO:0000313" key="1">
    <source>
        <dbReference type="EMBL" id="CAF4259472.1"/>
    </source>
</evidence>
<proteinExistence type="predicted"/>
<dbReference type="EMBL" id="CAJOBI010028459">
    <property type="protein sequence ID" value="CAF4259472.1"/>
    <property type="molecule type" value="Genomic_DNA"/>
</dbReference>
<name>A0A8S2TG79_9BILA</name>
<evidence type="ECO:0000313" key="2">
    <source>
        <dbReference type="Proteomes" id="UP000676336"/>
    </source>
</evidence>
<protein>
    <submittedName>
        <fullName evidence="1">Uncharacterized protein</fullName>
    </submittedName>
</protein>